<dbReference type="InterPro" id="IPR015424">
    <property type="entry name" value="PyrdxlP-dep_Trfase"/>
</dbReference>
<keyword evidence="6" id="KW-0808">Transferase</keyword>
<evidence type="ECO:0000259" key="11">
    <source>
        <dbReference type="Pfam" id="PF00155"/>
    </source>
</evidence>
<keyword evidence="10" id="KW-0012">Acyltransferase</keyword>
<protein>
    <recommendedName>
        <fullName evidence="5">serine C-palmitoyltransferase</fullName>
        <ecNumber evidence="5">2.3.1.50</ecNumber>
    </recommendedName>
</protein>
<dbReference type="SUPFAM" id="SSF53383">
    <property type="entry name" value="PLP-dependent transferases"/>
    <property type="match status" value="1"/>
</dbReference>
<dbReference type="GO" id="GO:0030170">
    <property type="term" value="F:pyridoxal phosphate binding"/>
    <property type="evidence" value="ECO:0007669"/>
    <property type="project" value="InterPro"/>
</dbReference>
<dbReference type="OrthoDB" id="3168162at2759"/>
<comment type="caution">
    <text evidence="12">The sequence shown here is derived from an EMBL/GenBank/DDBJ whole genome shotgun (WGS) entry which is preliminary data.</text>
</comment>
<evidence type="ECO:0000256" key="4">
    <source>
        <dbReference type="ARBA" id="ARBA00008392"/>
    </source>
</evidence>
<dbReference type="Pfam" id="PF00155">
    <property type="entry name" value="Aminotran_1_2"/>
    <property type="match status" value="1"/>
</dbReference>
<dbReference type="AlphaFoldDB" id="A0A0J9X546"/>
<dbReference type="PANTHER" id="PTHR13693">
    <property type="entry name" value="CLASS II AMINOTRANSFERASE/8-AMINO-7-OXONONANOATE SYNTHASE"/>
    <property type="match status" value="1"/>
</dbReference>
<comment type="similarity">
    <text evidence="4">Belongs to the class-II pyridoxal-phosphate-dependent aminotransferase family.</text>
</comment>
<evidence type="ECO:0000256" key="7">
    <source>
        <dbReference type="ARBA" id="ARBA00022898"/>
    </source>
</evidence>
<dbReference type="GO" id="GO:0005783">
    <property type="term" value="C:endoplasmic reticulum"/>
    <property type="evidence" value="ECO:0007669"/>
    <property type="project" value="TreeGrafter"/>
</dbReference>
<evidence type="ECO:0000256" key="9">
    <source>
        <dbReference type="ARBA" id="ARBA00023098"/>
    </source>
</evidence>
<evidence type="ECO:0000256" key="10">
    <source>
        <dbReference type="ARBA" id="ARBA00023315"/>
    </source>
</evidence>
<dbReference type="PANTHER" id="PTHR13693:SF2">
    <property type="entry name" value="SERINE PALMITOYLTRANSFERASE 1"/>
    <property type="match status" value="1"/>
</dbReference>
<feature type="domain" description="Aminotransferase class I/classII large" evidence="11">
    <location>
        <begin position="169"/>
        <end position="517"/>
    </location>
</feature>
<dbReference type="InterPro" id="IPR050087">
    <property type="entry name" value="AON_synthase_class-II"/>
</dbReference>
<dbReference type="STRING" id="1173061.A0A0J9X546"/>
<dbReference type="GO" id="GO:0004758">
    <property type="term" value="F:serine C-palmitoyltransferase activity"/>
    <property type="evidence" value="ECO:0007669"/>
    <property type="project" value="TreeGrafter"/>
</dbReference>
<evidence type="ECO:0000313" key="12">
    <source>
        <dbReference type="EMBL" id="CDO52238.1"/>
    </source>
</evidence>
<accession>A0A0J9X546</accession>
<dbReference type="Gene3D" id="3.40.640.10">
    <property type="entry name" value="Type I PLP-dependent aspartate aminotransferase-like (Major domain)"/>
    <property type="match status" value="1"/>
</dbReference>
<dbReference type="EC" id="2.3.1.50" evidence="5"/>
<dbReference type="GO" id="GO:0016020">
    <property type="term" value="C:membrane"/>
    <property type="evidence" value="ECO:0007669"/>
    <property type="project" value="GOC"/>
</dbReference>
<gene>
    <name evidence="12" type="ORF">BN980_GECA02s07886g</name>
</gene>
<organism evidence="12 13">
    <name type="scientific">Geotrichum candidum</name>
    <name type="common">Oospora lactis</name>
    <name type="synonym">Dipodascus geotrichum</name>
    <dbReference type="NCBI Taxonomy" id="1173061"/>
    <lineage>
        <taxon>Eukaryota</taxon>
        <taxon>Fungi</taxon>
        <taxon>Dikarya</taxon>
        <taxon>Ascomycota</taxon>
        <taxon>Saccharomycotina</taxon>
        <taxon>Dipodascomycetes</taxon>
        <taxon>Dipodascales</taxon>
        <taxon>Dipodascaceae</taxon>
        <taxon>Geotrichum</taxon>
    </lineage>
</organism>
<keyword evidence="9" id="KW-0443">Lipid metabolism</keyword>
<evidence type="ECO:0000256" key="6">
    <source>
        <dbReference type="ARBA" id="ARBA00022679"/>
    </source>
</evidence>
<keyword evidence="8" id="KW-0746">Sphingolipid metabolism</keyword>
<comment type="pathway">
    <text evidence="2">Lipid metabolism; sphingolipid metabolism.</text>
</comment>
<dbReference type="GO" id="GO:0046513">
    <property type="term" value="P:ceramide biosynthetic process"/>
    <property type="evidence" value="ECO:0007669"/>
    <property type="project" value="TreeGrafter"/>
</dbReference>
<dbReference type="EMBL" id="CCBN010000002">
    <property type="protein sequence ID" value="CDO52238.1"/>
    <property type="molecule type" value="Genomic_DNA"/>
</dbReference>
<dbReference type="InterPro" id="IPR015421">
    <property type="entry name" value="PyrdxlP-dep_Trfase_major"/>
</dbReference>
<name>A0A0J9X546_GEOCN</name>
<keyword evidence="13" id="KW-1185">Reference proteome</keyword>
<dbReference type="Proteomes" id="UP000242525">
    <property type="component" value="Unassembled WGS sequence"/>
</dbReference>
<dbReference type="GO" id="GO:0046512">
    <property type="term" value="P:sphingosine biosynthetic process"/>
    <property type="evidence" value="ECO:0007669"/>
    <property type="project" value="TreeGrafter"/>
</dbReference>
<dbReference type="InterPro" id="IPR004839">
    <property type="entry name" value="Aminotransferase_I/II_large"/>
</dbReference>
<comment type="pathway">
    <text evidence="3">Sphingolipid metabolism.</text>
</comment>
<keyword evidence="7" id="KW-0663">Pyridoxal phosphate</keyword>
<evidence type="ECO:0000256" key="2">
    <source>
        <dbReference type="ARBA" id="ARBA00004760"/>
    </source>
</evidence>
<evidence type="ECO:0000256" key="1">
    <source>
        <dbReference type="ARBA" id="ARBA00001933"/>
    </source>
</evidence>
<reference evidence="12" key="1">
    <citation type="submission" date="2014-03" db="EMBL/GenBank/DDBJ databases">
        <authorList>
            <person name="Casaregola S."/>
        </authorList>
    </citation>
    <scope>NUCLEOTIDE SEQUENCE [LARGE SCALE GENOMIC DNA]</scope>
    <source>
        <strain evidence="12">CLIB 918</strain>
    </source>
</reference>
<evidence type="ECO:0000256" key="3">
    <source>
        <dbReference type="ARBA" id="ARBA00004991"/>
    </source>
</evidence>
<comment type="cofactor">
    <cofactor evidence="1">
        <name>pyridoxal 5'-phosphate</name>
        <dbReference type="ChEBI" id="CHEBI:597326"/>
    </cofactor>
</comment>
<evidence type="ECO:0000313" key="13">
    <source>
        <dbReference type="Proteomes" id="UP000242525"/>
    </source>
</evidence>
<evidence type="ECO:0000256" key="8">
    <source>
        <dbReference type="ARBA" id="ARBA00022919"/>
    </source>
</evidence>
<sequence length="531" mass="59155">MEKILQDIGDLVNTTVDGVLHKVSGVPGSAIVLRYIKSSYQNDPIRSLLEALLVIFAIRYFLASKYSTSKQNYVQLEEYEIDELVDEWKPEPLVQPLKDSERWKLDKIPIIYGESGPKVRLTTAEEALALSPVINKSIDSLSENVPNSNANLKDNTVYLNFLTTDVLNFNNNPIIRTKAVEAIRRYGVGSCGPAGFYGNQDVHTQCENDIAAFIGAEGCILYAQAMATPSSVIPCFLKRGDVIVADKGVNISIQKGIILSRATVYWYEHNDINDLEKKLALANSKYRKGPLPRRFIITEGLFEHFGDSPDLPKIVDLKHKYKYRLILDESWSLGMLGKTGRGLPEVAGIDRDEIDITIGSLANVFGSAGGFCAGVKHMVEHQRITSLAYTFSATMPAYLANTTSAVIEIFQQDGFKSDALVKFHQKGQGVYNILKDNRHIEIVSSPGIPFVQFVLTKEFTSLQQEELVLQNIVDRARKNGVLISRHMFVPEVEVVPVEQSLRFLVNNGLTFEEVLHGARVVNDAINNEFAN</sequence>
<evidence type="ECO:0000256" key="5">
    <source>
        <dbReference type="ARBA" id="ARBA00013220"/>
    </source>
</evidence>
<proteinExistence type="inferred from homology"/>